<feature type="transmembrane region" description="Helical" evidence="1">
    <location>
        <begin position="126"/>
        <end position="145"/>
    </location>
</feature>
<dbReference type="PANTHER" id="PTHR14969">
    <property type="entry name" value="SPHINGOSINE-1-PHOSPHATE PHOSPHOHYDROLASE"/>
    <property type="match status" value="1"/>
</dbReference>
<feature type="transmembrane region" description="Helical" evidence="1">
    <location>
        <begin position="99"/>
        <end position="119"/>
    </location>
</feature>
<evidence type="ECO:0000313" key="3">
    <source>
        <dbReference type="EMBL" id="OGZ16671.1"/>
    </source>
</evidence>
<dbReference type="InterPro" id="IPR000326">
    <property type="entry name" value="PAP2/HPO"/>
</dbReference>
<dbReference type="SUPFAM" id="SSF48317">
    <property type="entry name" value="Acid phosphatase/Vanadium-dependent haloperoxidase"/>
    <property type="match status" value="1"/>
</dbReference>
<dbReference type="InterPro" id="IPR036938">
    <property type="entry name" value="PAP2/HPO_sf"/>
</dbReference>
<feature type="transmembrane region" description="Helical" evidence="1">
    <location>
        <begin position="151"/>
        <end position="172"/>
    </location>
</feature>
<keyword evidence="1" id="KW-0812">Transmembrane</keyword>
<dbReference type="EMBL" id="MHLU01000167">
    <property type="protein sequence ID" value="OGZ16671.1"/>
    <property type="molecule type" value="Genomic_DNA"/>
</dbReference>
<gene>
    <name evidence="3" type="ORF">A2494_02900</name>
</gene>
<dbReference type="SMART" id="SM00014">
    <property type="entry name" value="acidPPc"/>
    <property type="match status" value="1"/>
</dbReference>
<dbReference type="AlphaFoldDB" id="A0A1G2DUM9"/>
<accession>A0A1G2DUM9</accession>
<dbReference type="PANTHER" id="PTHR14969:SF13">
    <property type="entry name" value="AT30094P"/>
    <property type="match status" value="1"/>
</dbReference>
<dbReference type="GO" id="GO:0042392">
    <property type="term" value="F:sphingosine-1-phosphate phosphatase activity"/>
    <property type="evidence" value="ECO:0007669"/>
    <property type="project" value="TreeGrafter"/>
</dbReference>
<evidence type="ECO:0000313" key="4">
    <source>
        <dbReference type="Proteomes" id="UP000178106"/>
    </source>
</evidence>
<organism evidence="3 4">
    <name type="scientific">Candidatus Lloydbacteria bacterium RIFOXYC12_FULL_46_25</name>
    <dbReference type="NCBI Taxonomy" id="1798670"/>
    <lineage>
        <taxon>Bacteria</taxon>
        <taxon>Candidatus Lloydiibacteriota</taxon>
    </lineage>
</organism>
<comment type="caution">
    <text evidence="3">The sequence shown here is derived from an EMBL/GenBank/DDBJ whole genome shotgun (WGS) entry which is preliminary data.</text>
</comment>
<feature type="domain" description="Phosphatidic acid phosphatase type 2/haloperoxidase" evidence="2">
    <location>
        <begin position="56"/>
        <end position="166"/>
    </location>
</feature>
<dbReference type="Gene3D" id="1.20.144.10">
    <property type="entry name" value="Phosphatidic acid phosphatase type 2/haloperoxidase"/>
    <property type="match status" value="1"/>
</dbReference>
<dbReference type="Proteomes" id="UP000178106">
    <property type="component" value="Unassembled WGS sequence"/>
</dbReference>
<dbReference type="Pfam" id="PF01569">
    <property type="entry name" value="PAP2"/>
    <property type="match status" value="1"/>
</dbReference>
<reference evidence="3 4" key="1">
    <citation type="journal article" date="2016" name="Nat. Commun.">
        <title>Thousands of microbial genomes shed light on interconnected biogeochemical processes in an aquifer system.</title>
        <authorList>
            <person name="Anantharaman K."/>
            <person name="Brown C.T."/>
            <person name="Hug L.A."/>
            <person name="Sharon I."/>
            <person name="Castelle C.J."/>
            <person name="Probst A.J."/>
            <person name="Thomas B.C."/>
            <person name="Singh A."/>
            <person name="Wilkins M.J."/>
            <person name="Karaoz U."/>
            <person name="Brodie E.L."/>
            <person name="Williams K.H."/>
            <person name="Hubbard S.S."/>
            <person name="Banfield J.F."/>
        </authorList>
    </citation>
    <scope>NUCLEOTIDE SEQUENCE [LARGE SCALE GENOMIC DNA]</scope>
</reference>
<sequence>MGQSLFFGIFNFFNGTQVGSLLAIFFASWLPIVLIAFLFFHEWSTQKGTGLISSMKRSMASLFPAIAAFTLSEFFKFIAPSPRPFLALDITPLITVSDAMGSFPSTHATFFFALALTLCLGKHKFWPWYVAGAVFVAIGRIAVGVHFPLDIFAGILLGTTMGFAVFHVLKFFKKK</sequence>
<feature type="transmembrane region" description="Helical" evidence="1">
    <location>
        <begin position="61"/>
        <end position="79"/>
    </location>
</feature>
<protein>
    <recommendedName>
        <fullName evidence="2">Phosphatidic acid phosphatase type 2/haloperoxidase domain-containing protein</fullName>
    </recommendedName>
</protein>
<evidence type="ECO:0000256" key="1">
    <source>
        <dbReference type="SAM" id="Phobius"/>
    </source>
</evidence>
<keyword evidence="1" id="KW-1133">Transmembrane helix</keyword>
<evidence type="ECO:0000259" key="2">
    <source>
        <dbReference type="SMART" id="SM00014"/>
    </source>
</evidence>
<proteinExistence type="predicted"/>
<name>A0A1G2DUM9_9BACT</name>
<keyword evidence="1" id="KW-0472">Membrane</keyword>
<feature type="transmembrane region" description="Helical" evidence="1">
    <location>
        <begin position="20"/>
        <end position="40"/>
    </location>
</feature>